<evidence type="ECO:0000256" key="1">
    <source>
        <dbReference type="ARBA" id="ARBA00009884"/>
    </source>
</evidence>
<comment type="similarity">
    <text evidence="1">Belongs to the STXBP/unc-18/SEC1 family.</text>
</comment>
<proteinExistence type="inferred from homology"/>
<evidence type="ECO:0000313" key="3">
    <source>
        <dbReference type="EMBL" id="KAA8490942.1"/>
    </source>
</evidence>
<dbReference type="GO" id="GO:0016192">
    <property type="term" value="P:vesicle-mediated transport"/>
    <property type="evidence" value="ECO:0007669"/>
    <property type="project" value="InterPro"/>
</dbReference>
<dbReference type="Proteomes" id="UP000324585">
    <property type="component" value="Unassembled WGS sequence"/>
</dbReference>
<dbReference type="Gene3D" id="3.90.830.10">
    <property type="entry name" value="Syntaxin Binding Protein 1, Chain A, domain 2"/>
    <property type="match status" value="1"/>
</dbReference>
<dbReference type="EMBL" id="VRMN01000017">
    <property type="protein sequence ID" value="KAA8490942.1"/>
    <property type="molecule type" value="Genomic_DNA"/>
</dbReference>
<evidence type="ECO:0000256" key="2">
    <source>
        <dbReference type="SAM" id="MobiDB-lite"/>
    </source>
</evidence>
<feature type="compositionally biased region" description="Basic and acidic residues" evidence="2">
    <location>
        <begin position="277"/>
        <end position="291"/>
    </location>
</feature>
<sequence length="857" mass="94074">MLSGGRDLRVQQRRALDAILRGSDPACVSSVSPRVPSSLVLLVLDAPMQRMLQMRHLPHLAEYGVALCMTPKEFEDLAAFTEKIAAAASAAPSPLVQMASQLRVVFLVKNAQLMPALVQKALLAPFYGGVSVVYAGCAHQHELMALAQAVSKAYVLPRSVAGSERGKAHSQARHKATSRLPGAVLLNRHGHATAGQVQHAQQFRAHSAMREDLPDSADGRASRYVSMVADACIDFVPVQRNMISLEVPDCFPALYDYASPSTRWPNSVPTQTVLEQSAEKRSPLPQREKQHEQRLLAKVDMVSDALLSLLVQAESCPILVANRHGPAALVAATVHSKLRSIMNRATQGSGPDKLASSGTSGTAWPRSHLPLSKLRSPSWQTSRTLLYICDRTVDLVPCLLHPWSYERMCFDILDADHVSMQLRVASGEKDTHVPDEQQKQCYTLDQEDDSLWEAMRSLEFPQLAEEIQTLVSKYKQDASEVASNVSRALGAMDDLRRRKELLDMHTLVATALLEAIKARGLDEFVEIESRIRASEATSARSKNSRAMGSAFNVNPIPRVEELVQIAISVPRSNHLEMDLARLFGVYILSLREHVTDSELAMLVGALKEKASVDAQLLDMFVSLANMGVRPPCAMGRSEELASQKSATNRVPGSKRERMRKLLGGAAARGMAGLSQVAAKMQEFITLSDQSPLILSRLLTRVSDLVGHAVAAGESGEAFPPLEYRSLVSDTERQNDGSNARARDTLSTSERVAMHALESTFWDPTHEHALSFDDLRYVQGVQPYAMDVLMVGGGSLMEWAELMRMPKTDRSGSRGDVAFKRDITYICTDLVSPDRFLGQLFTAIYGASHKRLHTNEAV</sequence>
<dbReference type="Gene3D" id="3.40.50.1910">
    <property type="match status" value="1"/>
</dbReference>
<gene>
    <name evidence="3" type="ORF">FVE85_9834</name>
</gene>
<dbReference type="PANTHER" id="PTHR11679">
    <property type="entry name" value="VESICLE PROTEIN SORTING-ASSOCIATED"/>
    <property type="match status" value="1"/>
</dbReference>
<dbReference type="InterPro" id="IPR027482">
    <property type="entry name" value="Sec1-like_dom2"/>
</dbReference>
<dbReference type="Pfam" id="PF00995">
    <property type="entry name" value="Sec1"/>
    <property type="match status" value="1"/>
</dbReference>
<protein>
    <submittedName>
        <fullName evidence="3">Protein sly1</fullName>
    </submittedName>
</protein>
<name>A0A5J4YIS4_PORPP</name>
<dbReference type="InterPro" id="IPR036045">
    <property type="entry name" value="Sec1-like_sf"/>
</dbReference>
<organism evidence="3 4">
    <name type="scientific">Porphyridium purpureum</name>
    <name type="common">Red alga</name>
    <name type="synonym">Porphyridium cruentum</name>
    <dbReference type="NCBI Taxonomy" id="35688"/>
    <lineage>
        <taxon>Eukaryota</taxon>
        <taxon>Rhodophyta</taxon>
        <taxon>Bangiophyceae</taxon>
        <taxon>Porphyridiales</taxon>
        <taxon>Porphyridiaceae</taxon>
        <taxon>Porphyridium</taxon>
    </lineage>
</organism>
<dbReference type="Gene3D" id="1.25.40.60">
    <property type="match status" value="1"/>
</dbReference>
<dbReference type="OrthoDB" id="2228at2759"/>
<accession>A0A5J4YIS4</accession>
<feature type="region of interest" description="Disordered" evidence="2">
    <location>
        <begin position="344"/>
        <end position="367"/>
    </location>
</feature>
<dbReference type="AlphaFoldDB" id="A0A5J4YIS4"/>
<reference evidence="4" key="1">
    <citation type="journal article" date="2019" name="Nat. Commun.">
        <title>Expansion of phycobilisome linker gene families in mesophilic red algae.</title>
        <authorList>
            <person name="Lee J."/>
            <person name="Kim D."/>
            <person name="Bhattacharya D."/>
            <person name="Yoon H.S."/>
        </authorList>
    </citation>
    <scope>NUCLEOTIDE SEQUENCE [LARGE SCALE GENOMIC DNA]</scope>
    <source>
        <strain evidence="4">CCMP 1328</strain>
    </source>
</reference>
<evidence type="ECO:0000313" key="4">
    <source>
        <dbReference type="Proteomes" id="UP000324585"/>
    </source>
</evidence>
<dbReference type="InterPro" id="IPR001619">
    <property type="entry name" value="Sec1-like"/>
</dbReference>
<dbReference type="InterPro" id="IPR043127">
    <property type="entry name" value="Sec-1-like_dom3a"/>
</dbReference>
<dbReference type="SUPFAM" id="SSF56815">
    <property type="entry name" value="Sec1/munc18-like (SM) proteins"/>
    <property type="match status" value="1"/>
</dbReference>
<keyword evidence="4" id="KW-1185">Reference proteome</keyword>
<feature type="compositionally biased region" description="Polar residues" evidence="2">
    <location>
        <begin position="262"/>
        <end position="275"/>
    </location>
</feature>
<comment type="caution">
    <text evidence="3">The sequence shown here is derived from an EMBL/GenBank/DDBJ whole genome shotgun (WGS) entry which is preliminary data.</text>
</comment>
<feature type="region of interest" description="Disordered" evidence="2">
    <location>
        <begin position="262"/>
        <end position="291"/>
    </location>
</feature>